<accession>A0ABT5BLY0</accession>
<name>A0ABT5BLY0_9BACT</name>
<evidence type="ECO:0000313" key="2">
    <source>
        <dbReference type="Proteomes" id="UP001217838"/>
    </source>
</evidence>
<reference evidence="1 2" key="1">
    <citation type="submission" date="2022-11" db="EMBL/GenBank/DDBJ databases">
        <title>Minimal conservation of predation-associated metabolite biosynthetic gene clusters underscores biosynthetic potential of Myxococcota including descriptions for ten novel species: Archangium lansinium sp. nov., Myxococcus landrumus sp. nov., Nannocystis bai.</title>
        <authorList>
            <person name="Ahearne A."/>
            <person name="Stevens C."/>
            <person name="Dowd S."/>
        </authorList>
    </citation>
    <scope>NUCLEOTIDE SEQUENCE [LARGE SCALE GENOMIC DNA]</scope>
    <source>
        <strain evidence="1 2">NCELM</strain>
    </source>
</reference>
<sequence>MTSSATTPPSALTARPCSICDGQTFYFVSPWRTLDHGVNGLYAQTVQTCAHVKERGFFGRPTEADVLRAAMSLRVCAGCGASLLYTDPAAVQAMLAAGQPGVTRVDGGRT</sequence>
<dbReference type="Proteomes" id="UP001217838">
    <property type="component" value="Unassembled WGS sequence"/>
</dbReference>
<comment type="caution">
    <text evidence="1">The sequence shown here is derived from an EMBL/GenBank/DDBJ whole genome shotgun (WGS) entry which is preliminary data.</text>
</comment>
<proteinExistence type="predicted"/>
<organism evidence="1 2">
    <name type="scientific">Nannocystis radixulma</name>
    <dbReference type="NCBI Taxonomy" id="2995305"/>
    <lineage>
        <taxon>Bacteria</taxon>
        <taxon>Pseudomonadati</taxon>
        <taxon>Myxococcota</taxon>
        <taxon>Polyangia</taxon>
        <taxon>Nannocystales</taxon>
        <taxon>Nannocystaceae</taxon>
        <taxon>Nannocystis</taxon>
    </lineage>
</organism>
<dbReference type="RefSeq" id="WP_272009850.1">
    <property type="nucleotide sequence ID" value="NZ_JAQNDN010000027.1"/>
</dbReference>
<dbReference type="EMBL" id="JAQNDN010000027">
    <property type="protein sequence ID" value="MDC0675102.1"/>
    <property type="molecule type" value="Genomic_DNA"/>
</dbReference>
<keyword evidence="2" id="KW-1185">Reference proteome</keyword>
<evidence type="ECO:0000313" key="1">
    <source>
        <dbReference type="EMBL" id="MDC0675102.1"/>
    </source>
</evidence>
<protein>
    <submittedName>
        <fullName evidence="1">Uncharacterized protein</fullName>
    </submittedName>
</protein>
<gene>
    <name evidence="1" type="ORF">POL58_45585</name>
</gene>